<proteinExistence type="predicted"/>
<protein>
    <submittedName>
        <fullName evidence="3">Minor tail protein</fullName>
    </submittedName>
</protein>
<gene>
    <name evidence="3" type="primary">23</name>
    <name evidence="3" type="ORF">SEA_SERGEI_23</name>
</gene>
<evidence type="ECO:0000256" key="2">
    <source>
        <dbReference type="ARBA" id="ARBA00022844"/>
    </source>
</evidence>
<evidence type="ECO:0000313" key="3">
    <source>
        <dbReference type="EMBL" id="AXH45063.1"/>
    </source>
</evidence>
<dbReference type="GeneID" id="63911167"/>
<comment type="subcellular location">
    <subcellularLocation>
        <location evidence="1">Virion</location>
    </subcellularLocation>
</comment>
<dbReference type="InterPro" id="IPR012334">
    <property type="entry name" value="Pectin_lyas_fold"/>
</dbReference>
<evidence type="ECO:0000256" key="1">
    <source>
        <dbReference type="ARBA" id="ARBA00004328"/>
    </source>
</evidence>
<keyword evidence="2" id="KW-0946">Virion</keyword>
<organism evidence="3 4">
    <name type="scientific">Arthrobacter phage Sergei</name>
    <dbReference type="NCBI Taxonomy" id="2250416"/>
    <lineage>
        <taxon>Viruses</taxon>
        <taxon>Duplodnaviria</taxon>
        <taxon>Heunggongvirae</taxon>
        <taxon>Uroviricota</taxon>
        <taxon>Caudoviricetes</taxon>
        <taxon>Korravirus</taxon>
        <taxon>Korravirus sergei</taxon>
    </lineage>
</organism>
<dbReference type="SUPFAM" id="SSF51126">
    <property type="entry name" value="Pectin lyase-like"/>
    <property type="match status" value="1"/>
</dbReference>
<keyword evidence="4" id="KW-1185">Reference proteome</keyword>
<evidence type="ECO:0000313" key="4">
    <source>
        <dbReference type="Proteomes" id="UP000257969"/>
    </source>
</evidence>
<dbReference type="InterPro" id="IPR011050">
    <property type="entry name" value="Pectin_lyase_fold/virulence"/>
</dbReference>
<reference evidence="3 4" key="1">
    <citation type="submission" date="2018-06" db="EMBL/GenBank/DDBJ databases">
        <authorList>
            <person name="Ball S.L."/>
            <person name="Garlena R.A."/>
            <person name="Russell D.A."/>
            <person name="Pope W.H."/>
            <person name="Jacobs-Sera D."/>
            <person name="Hatfull G.F."/>
        </authorList>
    </citation>
    <scope>NUCLEOTIDE SEQUENCE [LARGE SCALE GENOMIC DNA]</scope>
</reference>
<dbReference type="KEGG" id="vg:63911167"/>
<dbReference type="RefSeq" id="YP_010050437.1">
    <property type="nucleotide sequence ID" value="NC_054428.1"/>
</dbReference>
<dbReference type="GO" id="GO:0044423">
    <property type="term" value="C:virion component"/>
    <property type="evidence" value="ECO:0007669"/>
    <property type="project" value="UniProtKB-KW"/>
</dbReference>
<accession>A0A345KPW1</accession>
<dbReference type="EMBL" id="MH450131">
    <property type="protein sequence ID" value="AXH45063.1"/>
    <property type="molecule type" value="Genomic_DNA"/>
</dbReference>
<dbReference type="GO" id="GO:0051701">
    <property type="term" value="P:biological process involved in interaction with host"/>
    <property type="evidence" value="ECO:0007669"/>
    <property type="project" value="UniProtKB-ARBA"/>
</dbReference>
<name>A0A345KPW1_9CAUD</name>
<dbReference type="Gene3D" id="2.160.20.10">
    <property type="entry name" value="Single-stranded right-handed beta-helix, Pectin lyase-like"/>
    <property type="match status" value="1"/>
</dbReference>
<dbReference type="Proteomes" id="UP000257969">
    <property type="component" value="Segment"/>
</dbReference>
<sequence length="371" mass="39734">MVNILDYGTTRADFLTALASGAKVIEFPEGTFDYSGTAINLDRSITLRGAGREATTIKLTEGFRTNTGGLDVEGIAFQATTTSSNNRAFQTTFTGDGVASSISGFRFHNCFFFGFFYATYLAGGTYAKASDPTFVPAGYVTRISITDCESFAPATGNAGHFQHILTRDVHISGCSTHGGAGATSYNFIGNNGYLRVIGNHDDFNSYGSCEIENNSGPALVMGNTFGSDIWVDDSVNVKVIGNNVERDILVSIQNFNVQNIQVIGNHASRIRVVKFGTTQTNPLVMDAILIADNHLNGTGTYGIFVQDDNNRIKRVDIHHNFITGNYTSGSVGVVKYGNLYCQVRDNWFINTGVIGLVVSGSAGTVTSSGNV</sequence>
<dbReference type="GO" id="GO:0019058">
    <property type="term" value="P:viral life cycle"/>
    <property type="evidence" value="ECO:0007669"/>
    <property type="project" value="UniProtKB-ARBA"/>
</dbReference>